<dbReference type="EMBL" id="JBEPTQ010000002">
    <property type="protein sequence ID" value="MET4721659.1"/>
    <property type="molecule type" value="Genomic_DNA"/>
</dbReference>
<dbReference type="Proteomes" id="UP001549291">
    <property type="component" value="Unassembled WGS sequence"/>
</dbReference>
<name>A0ABV2RZP2_BRAJP</name>
<reference evidence="1 2" key="1">
    <citation type="submission" date="2024-06" db="EMBL/GenBank/DDBJ databases">
        <title>Genomic Encyclopedia of Type Strains, Phase V (KMG-V): Genome sequencing to study the core and pangenomes of soil and plant-associated prokaryotes.</title>
        <authorList>
            <person name="Whitman W."/>
        </authorList>
    </citation>
    <scope>NUCLEOTIDE SEQUENCE [LARGE SCALE GENOMIC DNA]</scope>
    <source>
        <strain evidence="1 2">USDA 160</strain>
    </source>
</reference>
<dbReference type="RefSeq" id="WP_248888240.1">
    <property type="nucleotide sequence ID" value="NZ_CP066351.1"/>
</dbReference>
<proteinExistence type="predicted"/>
<evidence type="ECO:0000313" key="1">
    <source>
        <dbReference type="EMBL" id="MET4721659.1"/>
    </source>
</evidence>
<keyword evidence="2" id="KW-1185">Reference proteome</keyword>
<organism evidence="1 2">
    <name type="scientific">Bradyrhizobium japonicum</name>
    <dbReference type="NCBI Taxonomy" id="375"/>
    <lineage>
        <taxon>Bacteria</taxon>
        <taxon>Pseudomonadati</taxon>
        <taxon>Pseudomonadota</taxon>
        <taxon>Alphaproteobacteria</taxon>
        <taxon>Hyphomicrobiales</taxon>
        <taxon>Nitrobacteraceae</taxon>
        <taxon>Bradyrhizobium</taxon>
    </lineage>
</organism>
<evidence type="ECO:0008006" key="3">
    <source>
        <dbReference type="Google" id="ProtNLM"/>
    </source>
</evidence>
<evidence type="ECO:0000313" key="2">
    <source>
        <dbReference type="Proteomes" id="UP001549291"/>
    </source>
</evidence>
<protein>
    <recommendedName>
        <fullName evidence="3">Integrase</fullName>
    </recommendedName>
</protein>
<comment type="caution">
    <text evidence="1">The sequence shown here is derived from an EMBL/GenBank/DDBJ whole genome shotgun (WGS) entry which is preliminary data.</text>
</comment>
<accession>A0ABV2RZP2</accession>
<gene>
    <name evidence="1" type="ORF">ABIF63_005765</name>
</gene>
<sequence>MTHEDHRESGKSHLEYFRELLERDGDKATVSLHADQLKSLLAFASPDKR</sequence>